<feature type="region of interest" description="Disordered" evidence="1">
    <location>
        <begin position="343"/>
        <end position="365"/>
    </location>
</feature>
<dbReference type="PANTHER" id="PTHR13318:SF95">
    <property type="entry name" value="F-BOX PROTEIN YLR352W"/>
    <property type="match status" value="1"/>
</dbReference>
<organism evidence="3 4">
    <name type="scientific">Orchesella dallaii</name>
    <dbReference type="NCBI Taxonomy" id="48710"/>
    <lineage>
        <taxon>Eukaryota</taxon>
        <taxon>Metazoa</taxon>
        <taxon>Ecdysozoa</taxon>
        <taxon>Arthropoda</taxon>
        <taxon>Hexapoda</taxon>
        <taxon>Collembola</taxon>
        <taxon>Entomobryomorpha</taxon>
        <taxon>Entomobryoidea</taxon>
        <taxon>Orchesellidae</taxon>
        <taxon>Orchesellinae</taxon>
        <taxon>Orchesella</taxon>
    </lineage>
</organism>
<protein>
    <recommendedName>
        <fullName evidence="2">F-box domain-containing protein</fullName>
    </recommendedName>
</protein>
<dbReference type="SUPFAM" id="SSF81383">
    <property type="entry name" value="F-box domain"/>
    <property type="match status" value="1"/>
</dbReference>
<dbReference type="PANTHER" id="PTHR13318">
    <property type="entry name" value="PARTNER OF PAIRED, ISOFORM B-RELATED"/>
    <property type="match status" value="1"/>
</dbReference>
<evidence type="ECO:0000259" key="2">
    <source>
        <dbReference type="PROSITE" id="PS50181"/>
    </source>
</evidence>
<comment type="caution">
    <text evidence="3">The sequence shown here is derived from an EMBL/GenBank/DDBJ whole genome shotgun (WGS) entry which is preliminary data.</text>
</comment>
<name>A0ABP1Q863_9HEXA</name>
<accession>A0ABP1Q863</accession>
<dbReference type="SUPFAM" id="SSF52047">
    <property type="entry name" value="RNI-like"/>
    <property type="match status" value="1"/>
</dbReference>
<dbReference type="PROSITE" id="PS50181">
    <property type="entry name" value="FBOX"/>
    <property type="match status" value="1"/>
</dbReference>
<evidence type="ECO:0000256" key="1">
    <source>
        <dbReference type="SAM" id="MobiDB-lite"/>
    </source>
</evidence>
<dbReference type="InterPro" id="IPR036047">
    <property type="entry name" value="F-box-like_dom_sf"/>
</dbReference>
<dbReference type="Pfam" id="PF00646">
    <property type="entry name" value="F-box"/>
    <property type="match status" value="1"/>
</dbReference>
<sequence>MIQLSSSTKQNFETHLNSLEVHLAEAKADINKNEAFETIPSAAPVVSYKGLTECRREPAIESIDLKQEQYLRNRSPIPIPDNTITIPTATQKSRLRLTNSNSCSNQPSNSLTLYNFGRRQYSQFPINLLQDKALKNVFKFLNHSDLVQCRSVQRHWKNLISEDPKFLQKTVYVVNIVKSYNVATSSLVYNDLTIFAQLPFLHGRFQYIDYNFLKDPQRFKLKNSDNEKYVPEGKFLKTLSSLEFRHCVLCWHTLKKLLIRASILETLIISNCYILDEVNSPNTTQQATEFEEFNAGNAIFGLKQLEIYENRCLSNVTSILKKFIGYGNQALSSIKITYYPPAERASNSSTDDRDHDPKKSESHASRQSVDFCRELKALISNCANSLQVLSLDIQDQPTLNLIGYHVVKHLEALGPRLDLTEFRLTPSLGCWVHKPESMPNTNVAMTMRNMNTGTQTPQQCLTVAATAMARFLESQKHLKILALPCIEHPDAFSSCFHTVLLRLPAATSIEYLAVPSAGFLPVDLLNVFPKLKALKVGGACCQDFTSGWEIFQNYTKEQLVQLSGNGGEDGAIVQSEFVLIKAQQPQQLAITPKDHDFYERLEMMKRMEDLCLTTNIIPDNFKIVMKSLANLTTLDISSGSETPVIRDDDIQACINYLKKLQNLLIGCSDELSDYGITGIPNEHCNAMFKNQRYQKSGVYKNIWASEKVTGRPLSDLKGLRKLVLKGKSNFTDIGIAYGLVFQELKYCHLPYSDYITSWGIARFGSMNPSLEAFGLSGVSELTKEEFLSLRRTHPRLRKGDASRTGYFSENVSGIDNFALMLVTPETVKAFLIYVVEQIQKAYALLTPPDVEIHRS</sequence>
<proteinExistence type="predicted"/>
<dbReference type="Gene3D" id="3.80.10.10">
    <property type="entry name" value="Ribonuclease Inhibitor"/>
    <property type="match status" value="1"/>
</dbReference>
<feature type="compositionally biased region" description="Basic and acidic residues" evidence="1">
    <location>
        <begin position="350"/>
        <end position="364"/>
    </location>
</feature>
<dbReference type="Gene3D" id="1.20.1280.50">
    <property type="match status" value="1"/>
</dbReference>
<reference evidence="3 4" key="1">
    <citation type="submission" date="2024-08" db="EMBL/GenBank/DDBJ databases">
        <authorList>
            <person name="Cucini C."/>
            <person name="Frati F."/>
        </authorList>
    </citation>
    <scope>NUCLEOTIDE SEQUENCE [LARGE SCALE GENOMIC DNA]</scope>
</reference>
<feature type="domain" description="F-box" evidence="2">
    <location>
        <begin position="123"/>
        <end position="169"/>
    </location>
</feature>
<evidence type="ECO:0000313" key="4">
    <source>
        <dbReference type="Proteomes" id="UP001642540"/>
    </source>
</evidence>
<gene>
    <name evidence="3" type="ORF">ODALV1_LOCUS7199</name>
</gene>
<dbReference type="EMBL" id="CAXLJM020000023">
    <property type="protein sequence ID" value="CAL8088894.1"/>
    <property type="molecule type" value="Genomic_DNA"/>
</dbReference>
<evidence type="ECO:0000313" key="3">
    <source>
        <dbReference type="EMBL" id="CAL8088894.1"/>
    </source>
</evidence>
<keyword evidence="4" id="KW-1185">Reference proteome</keyword>
<dbReference type="InterPro" id="IPR032675">
    <property type="entry name" value="LRR_dom_sf"/>
</dbReference>
<dbReference type="Proteomes" id="UP001642540">
    <property type="component" value="Unassembled WGS sequence"/>
</dbReference>
<dbReference type="InterPro" id="IPR001810">
    <property type="entry name" value="F-box_dom"/>
</dbReference>